<evidence type="ECO:0000313" key="1">
    <source>
        <dbReference type="EMBL" id="CUQ68169.1"/>
    </source>
</evidence>
<reference evidence="2" key="1">
    <citation type="submission" date="2015-09" db="EMBL/GenBank/DDBJ databases">
        <authorList>
            <person name="Daims H."/>
        </authorList>
    </citation>
    <scope>NUCLEOTIDE SEQUENCE [LARGE SCALE GENOMIC DNA]</scope>
</reference>
<organism evidence="1 2">
    <name type="scientific">Candidatus Nitrospira inopinata</name>
    <dbReference type="NCBI Taxonomy" id="1715989"/>
    <lineage>
        <taxon>Bacteria</taxon>
        <taxon>Pseudomonadati</taxon>
        <taxon>Nitrospirota</taxon>
        <taxon>Nitrospiria</taxon>
        <taxon>Nitrospirales</taxon>
        <taxon>Nitrospiraceae</taxon>
        <taxon>Nitrospira</taxon>
    </lineage>
</organism>
<dbReference type="Proteomes" id="UP000066284">
    <property type="component" value="Chromosome 1"/>
</dbReference>
<sequence>MITRADLEVPMARIARKEFPHVPRRSPLFFHRSVHRYESPVFRRSMRDVTSFRRRFGRAIFPRLGPRRRTRRYD</sequence>
<dbReference type="AlphaFoldDB" id="A0A0S4KXX1"/>
<dbReference type="EMBL" id="LN885086">
    <property type="protein sequence ID" value="CUQ68169.1"/>
    <property type="molecule type" value="Genomic_DNA"/>
</dbReference>
<keyword evidence="2" id="KW-1185">Reference proteome</keyword>
<dbReference type="KEGG" id="nio:NITINOP_3197"/>
<name>A0A0S4KXX1_9BACT</name>
<evidence type="ECO:0000313" key="2">
    <source>
        <dbReference type="Proteomes" id="UP000066284"/>
    </source>
</evidence>
<protein>
    <submittedName>
        <fullName evidence="1">Uncharacterized protein</fullName>
    </submittedName>
</protein>
<accession>A0A0S4KXX1</accession>
<proteinExistence type="predicted"/>
<gene>
    <name evidence="1" type="ORF">NITINOP_3197</name>
</gene>